<evidence type="ECO:0000313" key="4">
    <source>
        <dbReference type="Proteomes" id="UP000218334"/>
    </source>
</evidence>
<dbReference type="GO" id="GO:0004674">
    <property type="term" value="F:protein serine/threonine kinase activity"/>
    <property type="evidence" value="ECO:0007669"/>
    <property type="project" value="TreeGrafter"/>
</dbReference>
<feature type="region of interest" description="Disordered" evidence="1">
    <location>
        <begin position="41"/>
        <end position="61"/>
    </location>
</feature>
<feature type="region of interest" description="Disordered" evidence="1">
    <location>
        <begin position="1"/>
        <end position="24"/>
    </location>
</feature>
<evidence type="ECO:0000259" key="2">
    <source>
        <dbReference type="PROSITE" id="PS50011"/>
    </source>
</evidence>
<keyword evidence="3" id="KW-0808">Transferase</keyword>
<evidence type="ECO:0000313" key="3">
    <source>
        <dbReference type="EMBL" id="PBK61787.1"/>
    </source>
</evidence>
<feature type="compositionally biased region" description="Low complexity" evidence="1">
    <location>
        <begin position="41"/>
        <end position="54"/>
    </location>
</feature>
<proteinExistence type="predicted"/>
<dbReference type="STRING" id="1076256.A0A2H3BB25"/>
<organism evidence="3 4">
    <name type="scientific">Armillaria solidipes</name>
    <dbReference type="NCBI Taxonomy" id="1076256"/>
    <lineage>
        <taxon>Eukaryota</taxon>
        <taxon>Fungi</taxon>
        <taxon>Dikarya</taxon>
        <taxon>Basidiomycota</taxon>
        <taxon>Agaricomycotina</taxon>
        <taxon>Agaricomycetes</taxon>
        <taxon>Agaricomycetidae</taxon>
        <taxon>Agaricales</taxon>
        <taxon>Marasmiineae</taxon>
        <taxon>Physalacriaceae</taxon>
        <taxon>Armillaria</taxon>
    </lineage>
</organism>
<reference evidence="4" key="1">
    <citation type="journal article" date="2017" name="Nat. Ecol. Evol.">
        <title>Genome expansion and lineage-specific genetic innovations in the forest pathogenic fungi Armillaria.</title>
        <authorList>
            <person name="Sipos G."/>
            <person name="Prasanna A.N."/>
            <person name="Walter M.C."/>
            <person name="O'Connor E."/>
            <person name="Balint B."/>
            <person name="Krizsan K."/>
            <person name="Kiss B."/>
            <person name="Hess J."/>
            <person name="Varga T."/>
            <person name="Slot J."/>
            <person name="Riley R."/>
            <person name="Boka B."/>
            <person name="Rigling D."/>
            <person name="Barry K."/>
            <person name="Lee J."/>
            <person name="Mihaltcheva S."/>
            <person name="LaButti K."/>
            <person name="Lipzen A."/>
            <person name="Waldron R."/>
            <person name="Moloney N.M."/>
            <person name="Sperisen C."/>
            <person name="Kredics L."/>
            <person name="Vagvoelgyi C."/>
            <person name="Patrignani A."/>
            <person name="Fitzpatrick D."/>
            <person name="Nagy I."/>
            <person name="Doyle S."/>
            <person name="Anderson J.B."/>
            <person name="Grigoriev I.V."/>
            <person name="Gueldener U."/>
            <person name="Muensterkoetter M."/>
            <person name="Nagy L.G."/>
        </authorList>
    </citation>
    <scope>NUCLEOTIDE SEQUENCE [LARGE SCALE GENOMIC DNA]</scope>
    <source>
        <strain evidence="4">28-4</strain>
    </source>
</reference>
<dbReference type="PANTHER" id="PTHR44329">
    <property type="entry name" value="SERINE/THREONINE-PROTEIN KINASE TNNI3K-RELATED"/>
    <property type="match status" value="1"/>
</dbReference>
<feature type="compositionally biased region" description="Polar residues" evidence="1">
    <location>
        <begin position="1"/>
        <end position="11"/>
    </location>
</feature>
<dbReference type="PROSITE" id="PS00109">
    <property type="entry name" value="PROTEIN_KINASE_TYR"/>
    <property type="match status" value="1"/>
</dbReference>
<keyword evidence="3" id="KW-0418">Kinase</keyword>
<accession>A0A2H3BB25</accession>
<dbReference type="Pfam" id="PF07714">
    <property type="entry name" value="PK_Tyr_Ser-Thr"/>
    <property type="match status" value="1"/>
</dbReference>
<dbReference type="InterPro" id="IPR001245">
    <property type="entry name" value="Ser-Thr/Tyr_kinase_cat_dom"/>
</dbReference>
<protein>
    <submittedName>
        <fullName evidence="3">Kinase-like protein</fullName>
    </submittedName>
</protein>
<dbReference type="Gene3D" id="1.10.510.10">
    <property type="entry name" value="Transferase(Phosphotransferase) domain 1"/>
    <property type="match status" value="1"/>
</dbReference>
<feature type="domain" description="Protein kinase" evidence="2">
    <location>
        <begin position="298"/>
        <end position="569"/>
    </location>
</feature>
<dbReference type="EMBL" id="KZ293472">
    <property type="protein sequence ID" value="PBK61787.1"/>
    <property type="molecule type" value="Genomic_DNA"/>
</dbReference>
<name>A0A2H3BB25_9AGAR</name>
<dbReference type="Proteomes" id="UP000218334">
    <property type="component" value="Unassembled WGS sequence"/>
</dbReference>
<keyword evidence="4" id="KW-1185">Reference proteome</keyword>
<dbReference type="InterPro" id="IPR011009">
    <property type="entry name" value="Kinase-like_dom_sf"/>
</dbReference>
<dbReference type="InterPro" id="IPR051681">
    <property type="entry name" value="Ser/Thr_Kinases-Pseudokinases"/>
</dbReference>
<dbReference type="PANTHER" id="PTHR44329:SF214">
    <property type="entry name" value="PROTEIN KINASE DOMAIN-CONTAINING PROTEIN"/>
    <property type="match status" value="1"/>
</dbReference>
<dbReference type="InterPro" id="IPR000719">
    <property type="entry name" value="Prot_kinase_dom"/>
</dbReference>
<sequence length="569" mass="63847">MAALIQVTSDPTTRERTYPGSRPVISGPFRLLPASPISLLPSPTSDSCPSSPYPLNTSSRSGGSDTLAVYIETLKKLLDDHDNLPGTRKLLKAMGKVVNCLDRQLPNIDPEVTLHQTLKENIKSIRAVKWYKRPFSKKTVQRETINKIRRAIWDYVEAKADSIYDGLNTNPSARTSLRSLNTSATSVSTTTFDAHIDLLGGQSESNDDQCTESEAEDNLEDFPWVNDIRDFLQSDNPPRRIVHISPDDPDKVIDFLQLECDKNREDTLYHSRCIMCLSHMTRFHGILPTSFSCRHARRIGARSIWGGGFADIWKGRMDGELICIKVLRVFMDNGIEERNKMIKDFCREALVWRNLYHPSILPFLGVSRHLFAPSFCLISPWMEYGNIMTCLKERPQQIQRITAISQVAEGIAYLHSLNPPIVHADIRGANILVKDDLSCCLSDFGLALAVESQIGASSSSRAFLGGSLRWMPPEIMDDSQFDPAYITARDVYSFGCTVIEIYTGKPPFSHIRKEAAIIHEVLTCGKRPDRPADILDWTWGLVSKCLVSPASRRPTAQTMVNILNLRPNA</sequence>
<gene>
    <name evidence="3" type="ORF">ARMSODRAFT_920827</name>
</gene>
<dbReference type="PROSITE" id="PS50011">
    <property type="entry name" value="PROTEIN_KINASE_DOM"/>
    <property type="match status" value="1"/>
</dbReference>
<evidence type="ECO:0000256" key="1">
    <source>
        <dbReference type="SAM" id="MobiDB-lite"/>
    </source>
</evidence>
<dbReference type="AlphaFoldDB" id="A0A2H3BB25"/>
<dbReference type="GO" id="GO:0005524">
    <property type="term" value="F:ATP binding"/>
    <property type="evidence" value="ECO:0007669"/>
    <property type="project" value="InterPro"/>
</dbReference>
<dbReference type="InterPro" id="IPR008266">
    <property type="entry name" value="Tyr_kinase_AS"/>
</dbReference>
<dbReference type="SUPFAM" id="SSF56112">
    <property type="entry name" value="Protein kinase-like (PK-like)"/>
    <property type="match status" value="1"/>
</dbReference>